<feature type="transmembrane region" description="Helical" evidence="3">
    <location>
        <begin position="200"/>
        <end position="223"/>
    </location>
</feature>
<feature type="domain" description="MIR" evidence="4">
    <location>
        <begin position="459"/>
        <end position="511"/>
    </location>
</feature>
<feature type="region of interest" description="Disordered" evidence="2">
    <location>
        <begin position="346"/>
        <end position="379"/>
    </location>
</feature>
<dbReference type="EMBL" id="JH994042">
    <property type="protein sequence ID" value="ELQ74407.1"/>
    <property type="molecule type" value="Genomic_DNA"/>
</dbReference>
<proteinExistence type="predicted"/>
<dbReference type="VEuPathDB" id="MicrosporidiaDB:THOM_2673"/>
<sequence length="682" mass="80003">MFPNLLRPSKHSKINNPCIKRFVYLCIMNCVKRRTVCTSSKKHAIKTPDPDTKGSRGRNEIKPRTRIVMAIEFIAWLMKDIVFILLFNSLVEVKINKLRKNDTKAGILRNDKHVIDNEPANCTRKINTNVDNNKKLKRGSYLYRTLYHIRAFFLTQYGILKEHFYVYHERTSIINNAMVLAVPCVKTVIFREYYPISTYLLHNVLLSLTMKVTGIPIICIFLYQQKVSHLQIYFALALLMFILEERGVAVLAQSFLVLHRFMFIIPVIVMTAHKVIENYLNRKKIQFLSLTVVVMPVIIYAVRYWLSKEQFEETDMYVIDRAVVQIRNQHGDMLEGKYEIIKVHEEDDEPAEIKEEERETSNYKIDETNNTRSDNEQNNDIKDFVKGIAGTIRSEKDDLTGKIAVDASENDKEKAVKVENKHNNEKQNTERQHNKDEEEKKRKIQKNDKGKQKHNNNPDSFIRQNELIRLKHIETSKFISSTTDKVDQKFYKIEMRDSNDQGFSLWRISSTDKNNEYIRAREFFRLKNANTNLMLGIRSDGMLNGSNESKITRQTFMITECTNHAYYKMVQDSENMLRMANEKTRAPDRVSRLNVDLSVNVADLLKFCVIVCVILFNYVLYRRYDFVCVMDDNLSMFLIFLGCNVFLSTEFFAYVQYLIVLLLTKKLIVATWNFVHTSSRKV</sequence>
<dbReference type="InParanoid" id="L7JUH2"/>
<feature type="transmembrane region" description="Helical" evidence="3">
    <location>
        <begin position="230"/>
        <end position="251"/>
    </location>
</feature>
<dbReference type="OMA" id="FMITECT"/>
<protein>
    <submittedName>
        <fullName evidence="5">Putative transporter</fullName>
    </submittedName>
</protein>
<reference evidence="5 6" key="1">
    <citation type="journal article" date="2012" name="PLoS Pathog.">
        <title>The genome of the obligate intracellular parasite Trachipleistophora hominis: new insights into microsporidian genome dynamics and reductive evolution.</title>
        <authorList>
            <person name="Heinz E."/>
            <person name="Williams T.A."/>
            <person name="Nakjang S."/>
            <person name="Noel C.J."/>
            <person name="Swan D.C."/>
            <person name="Goldberg A.V."/>
            <person name="Harris S.R."/>
            <person name="Weinmaier T."/>
            <person name="Markert S."/>
            <person name="Becher D."/>
            <person name="Bernhardt J."/>
            <person name="Dagan T."/>
            <person name="Hacker C."/>
            <person name="Lucocq J.M."/>
            <person name="Schweder T."/>
            <person name="Rattei T."/>
            <person name="Hall N."/>
            <person name="Hirt R.P."/>
            <person name="Embley T.M."/>
        </authorList>
    </citation>
    <scope>NUCLEOTIDE SEQUENCE [LARGE SCALE GENOMIC DNA]</scope>
</reference>
<organism evidence="5 6">
    <name type="scientific">Trachipleistophora hominis</name>
    <name type="common">Microsporidian parasite</name>
    <dbReference type="NCBI Taxonomy" id="72359"/>
    <lineage>
        <taxon>Eukaryota</taxon>
        <taxon>Fungi</taxon>
        <taxon>Fungi incertae sedis</taxon>
        <taxon>Microsporidia</taxon>
        <taxon>Pleistophoridae</taxon>
        <taxon>Trachipleistophora</taxon>
    </lineage>
</organism>
<dbReference type="Proteomes" id="UP000011185">
    <property type="component" value="Unassembled WGS sequence"/>
</dbReference>
<feature type="transmembrane region" description="Helical" evidence="3">
    <location>
        <begin position="633"/>
        <end position="649"/>
    </location>
</feature>
<dbReference type="AlphaFoldDB" id="L7JUH2"/>
<feature type="transmembrane region" description="Helical" evidence="3">
    <location>
        <begin position="257"/>
        <end position="275"/>
    </location>
</feature>
<evidence type="ECO:0000313" key="6">
    <source>
        <dbReference type="Proteomes" id="UP000011185"/>
    </source>
</evidence>
<dbReference type="InterPro" id="IPR036300">
    <property type="entry name" value="MIR_dom_sf"/>
</dbReference>
<dbReference type="SUPFAM" id="SSF82109">
    <property type="entry name" value="MIR domain"/>
    <property type="match status" value="1"/>
</dbReference>
<evidence type="ECO:0000259" key="4">
    <source>
        <dbReference type="PROSITE" id="PS50919"/>
    </source>
</evidence>
<evidence type="ECO:0000313" key="5">
    <source>
        <dbReference type="EMBL" id="ELQ74407.1"/>
    </source>
</evidence>
<keyword evidence="3" id="KW-1133">Transmembrane helix</keyword>
<dbReference type="OrthoDB" id="10412963at2759"/>
<dbReference type="InterPro" id="IPR016093">
    <property type="entry name" value="MIR_motif"/>
</dbReference>
<feature type="transmembrane region" description="Helical" evidence="3">
    <location>
        <begin position="67"/>
        <end position="91"/>
    </location>
</feature>
<gene>
    <name evidence="5" type="ORF">THOM_2673</name>
</gene>
<evidence type="ECO:0000256" key="3">
    <source>
        <dbReference type="SAM" id="Phobius"/>
    </source>
</evidence>
<keyword evidence="3" id="KW-0472">Membrane</keyword>
<accession>L7JUH2</accession>
<feature type="transmembrane region" description="Helical" evidence="3">
    <location>
        <begin position="604"/>
        <end position="621"/>
    </location>
</feature>
<feature type="region of interest" description="Disordered" evidence="2">
    <location>
        <begin position="403"/>
        <end position="463"/>
    </location>
</feature>
<dbReference type="PROSITE" id="PS50919">
    <property type="entry name" value="MIR"/>
    <property type="match status" value="1"/>
</dbReference>
<evidence type="ECO:0000256" key="1">
    <source>
        <dbReference type="ARBA" id="ARBA00022737"/>
    </source>
</evidence>
<evidence type="ECO:0000256" key="2">
    <source>
        <dbReference type="SAM" id="MobiDB-lite"/>
    </source>
</evidence>
<keyword evidence="3" id="KW-0812">Transmembrane</keyword>
<feature type="compositionally biased region" description="Basic and acidic residues" evidence="2">
    <location>
        <begin position="409"/>
        <end position="450"/>
    </location>
</feature>
<name>L7JUH2_TRAHO</name>
<feature type="transmembrane region" description="Helical" evidence="3">
    <location>
        <begin position="287"/>
        <end position="306"/>
    </location>
</feature>
<keyword evidence="1" id="KW-0677">Repeat</keyword>
<dbReference type="HOGENOM" id="CLU_403419_0_0_1"/>
<keyword evidence="6" id="KW-1185">Reference proteome</keyword>
<dbReference type="Gene3D" id="2.80.10.50">
    <property type="match status" value="1"/>
</dbReference>